<feature type="transmembrane region" description="Helical" evidence="2">
    <location>
        <begin position="218"/>
        <end position="240"/>
    </location>
</feature>
<dbReference type="AlphaFoldDB" id="A0A9W8U2E8"/>
<sequence length="442" mass="47111">MFMLLSWALAAHVTQLVNAQSSDNPTPTFNFQPITGPLTPSDVMTATVDGHPPPFNVVFSEDGVLITAGPIATNYMPIPQDPKHSIFTLTVPSLQSATDSIIVFIEYLSGDTDLFPVGTASVGIASIGTILGSGSATTPAVSFTSTSSFNSATSSSSPTSTTSSNVSNASASVSASSTPDGISSPPTSSFMTSSAIVASSTPTPLSAEENSKKSKLPAILGGTVGATVSILIAILLWVLYRRCRRLHHRHAQRQALGASSPPTTTFHADMMMKPQGKKAMFPVFEPLGIVGQPKGTSRRSMSSGSSRSIDSTHEKSPALGAFSRSAMRPGSLEEYHDEEDIDDDGHDDGSSLVTMKNDRGPSRLSPPRTDRQMELEQKIYDLRAQMITMSHQEEGGVDVESHGSESAMHWHHIRGKIKRLEALEFSDWALGMTNQVPEDFLS</sequence>
<dbReference type="Proteomes" id="UP001142393">
    <property type="component" value="Unassembled WGS sequence"/>
</dbReference>
<dbReference type="EMBL" id="JANVFU010000002">
    <property type="protein sequence ID" value="KAJ3749669.1"/>
    <property type="molecule type" value="Genomic_DNA"/>
</dbReference>
<accession>A0A9W8U2E8</accession>
<keyword evidence="5" id="KW-1185">Reference proteome</keyword>
<feature type="signal peptide" evidence="3">
    <location>
        <begin position="1"/>
        <end position="19"/>
    </location>
</feature>
<evidence type="ECO:0000256" key="2">
    <source>
        <dbReference type="SAM" id="Phobius"/>
    </source>
</evidence>
<organism evidence="4 5">
    <name type="scientific">Lentinula detonsa</name>
    <dbReference type="NCBI Taxonomy" id="2804962"/>
    <lineage>
        <taxon>Eukaryota</taxon>
        <taxon>Fungi</taxon>
        <taxon>Dikarya</taxon>
        <taxon>Basidiomycota</taxon>
        <taxon>Agaricomycotina</taxon>
        <taxon>Agaricomycetes</taxon>
        <taxon>Agaricomycetidae</taxon>
        <taxon>Agaricales</taxon>
        <taxon>Marasmiineae</taxon>
        <taxon>Omphalotaceae</taxon>
        <taxon>Lentinula</taxon>
    </lineage>
</organism>
<gene>
    <name evidence="4" type="ORF">DFH05DRAFT_1521285</name>
</gene>
<keyword evidence="2" id="KW-0472">Membrane</keyword>
<evidence type="ECO:0000256" key="3">
    <source>
        <dbReference type="SAM" id="SignalP"/>
    </source>
</evidence>
<protein>
    <recommendedName>
        <fullName evidence="6">Mid2 domain-containing protein</fullName>
    </recommendedName>
</protein>
<evidence type="ECO:0000313" key="5">
    <source>
        <dbReference type="Proteomes" id="UP001142393"/>
    </source>
</evidence>
<feature type="compositionally biased region" description="Low complexity" evidence="1">
    <location>
        <begin position="298"/>
        <end position="309"/>
    </location>
</feature>
<proteinExistence type="predicted"/>
<keyword evidence="2" id="KW-1133">Transmembrane helix</keyword>
<reference evidence="4 5" key="1">
    <citation type="journal article" date="2023" name="Proc. Natl. Acad. Sci. U.S.A.">
        <title>A global phylogenomic analysis of the shiitake genus Lentinula.</title>
        <authorList>
            <person name="Sierra-Patev S."/>
            <person name="Min B."/>
            <person name="Naranjo-Ortiz M."/>
            <person name="Looney B."/>
            <person name="Konkel Z."/>
            <person name="Slot J.C."/>
            <person name="Sakamoto Y."/>
            <person name="Steenwyk J.L."/>
            <person name="Rokas A."/>
            <person name="Carro J."/>
            <person name="Camarero S."/>
            <person name="Ferreira P."/>
            <person name="Molpeceres G."/>
            <person name="Ruiz-Duenas F.J."/>
            <person name="Serrano A."/>
            <person name="Henrissat B."/>
            <person name="Drula E."/>
            <person name="Hughes K.W."/>
            <person name="Mata J.L."/>
            <person name="Ishikawa N.K."/>
            <person name="Vargas-Isla R."/>
            <person name="Ushijima S."/>
            <person name="Smith C.A."/>
            <person name="Donoghue J."/>
            <person name="Ahrendt S."/>
            <person name="Andreopoulos W."/>
            <person name="He G."/>
            <person name="LaButti K."/>
            <person name="Lipzen A."/>
            <person name="Ng V."/>
            <person name="Riley R."/>
            <person name="Sandor L."/>
            <person name="Barry K."/>
            <person name="Martinez A.T."/>
            <person name="Xiao Y."/>
            <person name="Gibbons J.G."/>
            <person name="Terashima K."/>
            <person name="Grigoriev I.V."/>
            <person name="Hibbett D."/>
        </authorList>
    </citation>
    <scope>NUCLEOTIDE SEQUENCE [LARGE SCALE GENOMIC DNA]</scope>
    <source>
        <strain evidence="4 5">TFB7810</strain>
    </source>
</reference>
<evidence type="ECO:0000256" key="1">
    <source>
        <dbReference type="SAM" id="MobiDB-lite"/>
    </source>
</evidence>
<feature type="chain" id="PRO_5040894466" description="Mid2 domain-containing protein" evidence="3">
    <location>
        <begin position="20"/>
        <end position="442"/>
    </location>
</feature>
<comment type="caution">
    <text evidence="4">The sequence shown here is derived from an EMBL/GenBank/DDBJ whole genome shotgun (WGS) entry which is preliminary data.</text>
</comment>
<evidence type="ECO:0000313" key="4">
    <source>
        <dbReference type="EMBL" id="KAJ3749669.1"/>
    </source>
</evidence>
<feature type="region of interest" description="Disordered" evidence="1">
    <location>
        <begin position="290"/>
        <end position="371"/>
    </location>
</feature>
<evidence type="ECO:0008006" key="6">
    <source>
        <dbReference type="Google" id="ProtNLM"/>
    </source>
</evidence>
<feature type="compositionally biased region" description="Acidic residues" evidence="1">
    <location>
        <begin position="335"/>
        <end position="346"/>
    </location>
</feature>
<name>A0A9W8U2E8_9AGAR</name>
<feature type="region of interest" description="Disordered" evidence="1">
    <location>
        <begin position="148"/>
        <end position="188"/>
    </location>
</feature>
<keyword evidence="2" id="KW-0812">Transmembrane</keyword>
<keyword evidence="3" id="KW-0732">Signal</keyword>